<gene>
    <name evidence="3" type="ORF">R3P38DRAFT_3210452</name>
</gene>
<name>A0AAW0AH05_9AGAR</name>
<keyword evidence="4" id="KW-1185">Reference proteome</keyword>
<evidence type="ECO:0000313" key="4">
    <source>
        <dbReference type="Proteomes" id="UP001362999"/>
    </source>
</evidence>
<dbReference type="AlphaFoldDB" id="A0AAW0AH05"/>
<feature type="compositionally biased region" description="Basic and acidic residues" evidence="2">
    <location>
        <begin position="1"/>
        <end position="15"/>
    </location>
</feature>
<comment type="caution">
    <text evidence="3">The sequence shown here is derived from an EMBL/GenBank/DDBJ whole genome shotgun (WGS) entry which is preliminary data.</text>
</comment>
<proteinExistence type="predicted"/>
<evidence type="ECO:0000313" key="3">
    <source>
        <dbReference type="EMBL" id="KAK7008369.1"/>
    </source>
</evidence>
<keyword evidence="1" id="KW-0175">Coiled coil</keyword>
<organism evidence="3 4">
    <name type="scientific">Favolaschia claudopus</name>
    <dbReference type="NCBI Taxonomy" id="2862362"/>
    <lineage>
        <taxon>Eukaryota</taxon>
        <taxon>Fungi</taxon>
        <taxon>Dikarya</taxon>
        <taxon>Basidiomycota</taxon>
        <taxon>Agaricomycotina</taxon>
        <taxon>Agaricomycetes</taxon>
        <taxon>Agaricomycetidae</taxon>
        <taxon>Agaricales</taxon>
        <taxon>Marasmiineae</taxon>
        <taxon>Mycenaceae</taxon>
        <taxon>Favolaschia</taxon>
    </lineage>
</organism>
<reference evidence="3 4" key="1">
    <citation type="journal article" date="2024" name="J Genomics">
        <title>Draft genome sequencing and assembly of Favolaschia claudopus CIRM-BRFM 2984 isolated from oak limbs.</title>
        <authorList>
            <person name="Navarro D."/>
            <person name="Drula E."/>
            <person name="Chaduli D."/>
            <person name="Cazenave R."/>
            <person name="Ahrendt S."/>
            <person name="Wang J."/>
            <person name="Lipzen A."/>
            <person name="Daum C."/>
            <person name="Barry K."/>
            <person name="Grigoriev I.V."/>
            <person name="Favel A."/>
            <person name="Rosso M.N."/>
            <person name="Martin F."/>
        </authorList>
    </citation>
    <scope>NUCLEOTIDE SEQUENCE [LARGE SCALE GENOMIC DNA]</scope>
    <source>
        <strain evidence="3 4">CIRM-BRFM 2984</strain>
    </source>
</reference>
<evidence type="ECO:0000256" key="2">
    <source>
        <dbReference type="SAM" id="MobiDB-lite"/>
    </source>
</evidence>
<sequence length="104" mass="11695">MAERTKRDKKSDARPGDIVLKAKQKRRTAEQIAQDNLKKAEQKAAEANAALEAHQAGVKRVSKKEAALRAEDDVARQTFARPDLVTAELKRSMVEKEKHHLRAL</sequence>
<accession>A0AAW0AH05</accession>
<evidence type="ECO:0000256" key="1">
    <source>
        <dbReference type="SAM" id="Coils"/>
    </source>
</evidence>
<protein>
    <submittedName>
        <fullName evidence="3">Uncharacterized protein</fullName>
    </submittedName>
</protein>
<feature type="region of interest" description="Disordered" evidence="2">
    <location>
        <begin position="1"/>
        <end position="29"/>
    </location>
</feature>
<dbReference type="EMBL" id="JAWWNJ010000067">
    <property type="protein sequence ID" value="KAK7008369.1"/>
    <property type="molecule type" value="Genomic_DNA"/>
</dbReference>
<feature type="coiled-coil region" evidence="1">
    <location>
        <begin position="30"/>
        <end position="57"/>
    </location>
</feature>
<dbReference type="Proteomes" id="UP001362999">
    <property type="component" value="Unassembled WGS sequence"/>
</dbReference>